<feature type="region of interest" description="Disordered" evidence="2">
    <location>
        <begin position="44"/>
        <end position="73"/>
    </location>
</feature>
<comment type="caution">
    <text evidence="4">The sequence shown here is derived from an EMBL/GenBank/DDBJ whole genome shotgun (WGS) entry which is preliminary data.</text>
</comment>
<evidence type="ECO:0000313" key="4">
    <source>
        <dbReference type="EMBL" id="KAL3774917.1"/>
    </source>
</evidence>
<feature type="region of interest" description="Disordered" evidence="2">
    <location>
        <begin position="718"/>
        <end position="741"/>
    </location>
</feature>
<feature type="coiled-coil region" evidence="1">
    <location>
        <begin position="1457"/>
        <end position="1484"/>
    </location>
</feature>
<proteinExistence type="predicted"/>
<dbReference type="InterPro" id="IPR016177">
    <property type="entry name" value="DNA-bd_dom_sf"/>
</dbReference>
<evidence type="ECO:0000256" key="1">
    <source>
        <dbReference type="SAM" id="Coils"/>
    </source>
</evidence>
<dbReference type="SUPFAM" id="SSF54171">
    <property type="entry name" value="DNA-binding domain"/>
    <property type="match status" value="1"/>
</dbReference>
<accession>A0ABD3NG20</accession>
<organism evidence="4 5">
    <name type="scientific">Cyclotella cryptica</name>
    <dbReference type="NCBI Taxonomy" id="29204"/>
    <lineage>
        <taxon>Eukaryota</taxon>
        <taxon>Sar</taxon>
        <taxon>Stramenopiles</taxon>
        <taxon>Ochrophyta</taxon>
        <taxon>Bacillariophyta</taxon>
        <taxon>Coscinodiscophyceae</taxon>
        <taxon>Thalassiosirophycidae</taxon>
        <taxon>Stephanodiscales</taxon>
        <taxon>Stephanodiscaceae</taxon>
        <taxon>Cyclotella</taxon>
    </lineage>
</organism>
<gene>
    <name evidence="4" type="ORF">HJC23_004126</name>
</gene>
<feature type="domain" description="MBD" evidence="3">
    <location>
        <begin position="374"/>
        <end position="447"/>
    </location>
</feature>
<evidence type="ECO:0000256" key="2">
    <source>
        <dbReference type="SAM" id="MobiDB-lite"/>
    </source>
</evidence>
<sequence>MTTNPKEQAWVCDKCNVITFNDYNEACVHEAQCQGISPRRQEVSHAAAASAPAVDGDISNGVSSIHSSPKASRPVSEVELSHKQELNDHDKTCIEISTEIADQARLSCNASVERVNKRIDKQLQKSSDEWASSLVGRWWEVYWDPDRNEGDDSLKKMPSTSTHPSIPLASTVPSPFVPQIILEEQQPKNTCVESAPQNKEIKPRIQKINVLYTSARLGLSLQQVQFPTAAKVDSVIIDSLKQYRQLRQQPQELLLSYIIVKNILADAPNGHLLLVNDIITGINGNSFYSTEFQSQASGGGGDFFNRVVTQIKESKRPMIVNFERVVHSGDRTTCAGLSQMQEACVDASMLNNEVAVTTSTNIFSNYRKTSEGDLAYPPQPVEDLPPGWILRRIPRGCTNRKASDVYYFSPIMGYKFRSRPEVARYLECLQHANGNEEVAIRFFRDETHLKRQNSDIDDLPLTILQQKAQDEHHCRKRRYHCDSDDEDCEDAVDWYDAKILSYSNGEFVVYFLGDDEGVTYKMPLTPEVIRPSVRAWGTRSRCLIQHDLDFSKRDNDFESWAKLLRASLPPSTELSEDAVTFANILDVANSCNQTLTETDDRRKLQEYKQMISMQLHLAKRISPADDGIEDEEDQTSEPGPSLSSFQVKLLCRYLTEAHDACKWLLSEKIPWIILDHLSASNAAAVCVVNQKKVSKEEMLSFLVSGARCLDRLLRADPDSGVTRSQDRQTGKKKPRLGSSPVESITANNSLDQMLRNALLCDVTLAKVLTTVTTQCSERSKTKCVDSILINLIDHTYNSIWKPIADWVETADHIVGEDSQHIFSTREIENHLADAYNSNAVQLADLSPWTLKLEAKLSRAQFFEMETWSAIKACTQLNISRGSIASMEAICASGANDACFAALERLKREASMHPMLNINPLGKALVTSAGVQIPSPLMRSVIDDAIVVRLWVLDLMHAKLVRERSSFIEDVIRRFSALPRLPSPPFGGFDSEAQPSALLLENTKDSITILSANCYSYNHIIGNIGASLRSSINVNSNDSNVSPDILLRTKTGVASALIELRRLPILSVVEEKLCVRDELIAWNAIALDAINTTSSKLPFTQIQELYDDLENILGMKSKGRAQLCKNLRPNKSVDSEVHLFAVDDEPVICPVSGVWVREQYNKACLWKKKCDSVLSALELHGFFSRELSAKKGNVGLVDLESINSLCEEHQDVEFASSFPEFDRISGVREKIHQWSIKFDQILSDSITLRERCDRLAALNESRPKGVIVKPTPSTICLWSRVFSWPLKVQEGVKLLTSQFSNWKADHPLESGVHEDRDVHLTRLLKTCLRQLIAEGQFFLLTDSVTPSMNRLKDEAIEFICGSEMDPAPLKINAILDSTCHAKIGLNHIFDTKTDEAMGSPLFVLRVLFWKNMVKCFLQSLNNASSDMNTDLHEKLNLGNATLLLSLCPKSSGPAPIGIVDDKSEKERLRALIRDAEELLSRANAILSHATDLLHENNPVSRMDELEVCESGLASLLLNVKSNRDANLLLRSSGIEVKIAQKNDLLRWLLNTMSYPILWDSQCSHTIVFDEKDRRIALDAVIGLHASIPPKLLCSLPEEVIDAEVGRLVLLVKNLVRRAKQWQASLRSLHENGNSKIVELCTIKAIAQASILSMVIFPNEQTIQEMFTAACQMKDSLDSKLFELDGYNSKDVHKDKFPNEKSLMADSGDFLLYRLTGSEIYLELQHAMRDLKMFSDQLKITTAEKATYLWILDIYEWVEALNAAVGCSCGPLQLVINAENARRLLEHGYGVLHNIADEVKDTLALKKISIRSNAEKYSIVIMKGGALNSPGGNLLRWAAFLFESLKADVEREDRWRENSERAINSFSYYETGGKKISSYMARINGFIAEARDLVVCDNALVSSLLQIVDRVMKSQPLKKRLDDDLAAAEMERFNLEVMTYEGPPLVHERYHLLESIVWRASSVTDEKDPMTDPTVVDSDSLLVGDQSIRDKSR</sequence>
<protein>
    <recommendedName>
        <fullName evidence="3">MBD domain-containing protein</fullName>
    </recommendedName>
</protein>
<dbReference type="InterPro" id="IPR001739">
    <property type="entry name" value="Methyl_CpG_DNA-bd"/>
</dbReference>
<dbReference type="PROSITE" id="PS50982">
    <property type="entry name" value="MBD"/>
    <property type="match status" value="1"/>
</dbReference>
<name>A0ABD3NG20_9STRA</name>
<reference evidence="4 5" key="1">
    <citation type="journal article" date="2020" name="G3 (Bethesda)">
        <title>Improved Reference Genome for Cyclotella cryptica CCMP332, a Model for Cell Wall Morphogenesis, Salinity Adaptation, and Lipid Production in Diatoms (Bacillariophyta).</title>
        <authorList>
            <person name="Roberts W.R."/>
            <person name="Downey K.M."/>
            <person name="Ruck E.C."/>
            <person name="Traller J.C."/>
            <person name="Alverson A.J."/>
        </authorList>
    </citation>
    <scope>NUCLEOTIDE SEQUENCE [LARGE SCALE GENOMIC DNA]</scope>
    <source>
        <strain evidence="4 5">CCMP332</strain>
    </source>
</reference>
<evidence type="ECO:0000313" key="5">
    <source>
        <dbReference type="Proteomes" id="UP001516023"/>
    </source>
</evidence>
<dbReference type="EMBL" id="JABMIG020000568">
    <property type="protein sequence ID" value="KAL3774917.1"/>
    <property type="molecule type" value="Genomic_DNA"/>
</dbReference>
<keyword evidence="1" id="KW-0175">Coiled coil</keyword>
<dbReference type="Gene3D" id="3.30.890.10">
    <property type="entry name" value="Methyl-cpg-binding Protein 2, Chain A"/>
    <property type="match status" value="1"/>
</dbReference>
<evidence type="ECO:0000259" key="3">
    <source>
        <dbReference type="PROSITE" id="PS50982"/>
    </source>
</evidence>
<dbReference type="Pfam" id="PF01429">
    <property type="entry name" value="MBD"/>
    <property type="match status" value="1"/>
</dbReference>
<feature type="compositionally biased region" description="Polar residues" evidence="2">
    <location>
        <begin position="60"/>
        <end position="70"/>
    </location>
</feature>
<dbReference type="Proteomes" id="UP001516023">
    <property type="component" value="Unassembled WGS sequence"/>
</dbReference>
<keyword evidence="5" id="KW-1185">Reference proteome</keyword>